<organism evidence="1 2">
    <name type="scientific">Rosa chinensis</name>
    <name type="common">China rose</name>
    <dbReference type="NCBI Taxonomy" id="74649"/>
    <lineage>
        <taxon>Eukaryota</taxon>
        <taxon>Viridiplantae</taxon>
        <taxon>Streptophyta</taxon>
        <taxon>Embryophyta</taxon>
        <taxon>Tracheophyta</taxon>
        <taxon>Spermatophyta</taxon>
        <taxon>Magnoliopsida</taxon>
        <taxon>eudicotyledons</taxon>
        <taxon>Gunneridae</taxon>
        <taxon>Pentapetalae</taxon>
        <taxon>rosids</taxon>
        <taxon>fabids</taxon>
        <taxon>Rosales</taxon>
        <taxon>Rosaceae</taxon>
        <taxon>Rosoideae</taxon>
        <taxon>Rosoideae incertae sedis</taxon>
        <taxon>Rosa</taxon>
    </lineage>
</organism>
<accession>A0A2P6SEB9</accession>
<gene>
    <name evidence="1" type="ORF">RchiOBHm_Chr1g0343811</name>
</gene>
<keyword evidence="2" id="KW-1185">Reference proteome</keyword>
<dbReference type="Gramene" id="PRQ57031">
    <property type="protein sequence ID" value="PRQ57031"/>
    <property type="gene ID" value="RchiOBHm_Chr1g0343811"/>
</dbReference>
<evidence type="ECO:0000313" key="2">
    <source>
        <dbReference type="Proteomes" id="UP000238479"/>
    </source>
</evidence>
<proteinExistence type="predicted"/>
<reference evidence="1 2" key="1">
    <citation type="journal article" date="2018" name="Nat. Genet.">
        <title>The Rosa genome provides new insights in the design of modern roses.</title>
        <authorList>
            <person name="Bendahmane M."/>
        </authorList>
    </citation>
    <scope>NUCLEOTIDE SEQUENCE [LARGE SCALE GENOMIC DNA]</scope>
    <source>
        <strain evidence="2">cv. Old Blush</strain>
    </source>
</reference>
<protein>
    <submittedName>
        <fullName evidence="1">Uncharacterized protein</fullName>
    </submittedName>
</protein>
<comment type="caution">
    <text evidence="1">The sequence shown here is derived from an EMBL/GenBank/DDBJ whole genome shotgun (WGS) entry which is preliminary data.</text>
</comment>
<dbReference type="Proteomes" id="UP000238479">
    <property type="component" value="Chromosome 1"/>
</dbReference>
<sequence>MIIQCICYATKKWFMTSRKGFLRIFSVVIDEKEERTLDNSSIEFYCI</sequence>
<name>A0A2P6SEB9_ROSCH</name>
<dbReference type="AlphaFoldDB" id="A0A2P6SEB9"/>
<dbReference type="EMBL" id="PDCK01000039">
    <property type="protein sequence ID" value="PRQ57031.1"/>
    <property type="molecule type" value="Genomic_DNA"/>
</dbReference>
<evidence type="ECO:0000313" key="1">
    <source>
        <dbReference type="EMBL" id="PRQ57031.1"/>
    </source>
</evidence>